<dbReference type="InterPro" id="IPR005268">
    <property type="entry name" value="CHP00725"/>
</dbReference>
<organism evidence="1">
    <name type="scientific">uncultured Aureispira sp</name>
    <dbReference type="NCBI Taxonomy" id="1331704"/>
    <lineage>
        <taxon>Bacteria</taxon>
        <taxon>Pseudomonadati</taxon>
        <taxon>Bacteroidota</taxon>
        <taxon>Saprospiria</taxon>
        <taxon>Saprospirales</taxon>
        <taxon>Saprospiraceae</taxon>
        <taxon>Aureispira</taxon>
        <taxon>environmental samples</taxon>
    </lineage>
</organism>
<dbReference type="InterPro" id="IPR052341">
    <property type="entry name" value="LOG_family_nucleotidases"/>
</dbReference>
<dbReference type="Pfam" id="PF18306">
    <property type="entry name" value="LDcluster4"/>
    <property type="match status" value="1"/>
</dbReference>
<dbReference type="Gene3D" id="3.40.50.450">
    <property type="match status" value="1"/>
</dbReference>
<evidence type="ECO:0008006" key="2">
    <source>
        <dbReference type="Google" id="ProtNLM"/>
    </source>
</evidence>
<dbReference type="SUPFAM" id="SSF102405">
    <property type="entry name" value="MCP/YpsA-like"/>
    <property type="match status" value="1"/>
</dbReference>
<dbReference type="PANTHER" id="PTHR43393:SF3">
    <property type="entry name" value="LYSINE DECARBOXYLASE-LIKE PROTEIN"/>
    <property type="match status" value="1"/>
</dbReference>
<dbReference type="GO" id="GO:0005829">
    <property type="term" value="C:cytosol"/>
    <property type="evidence" value="ECO:0007669"/>
    <property type="project" value="TreeGrafter"/>
</dbReference>
<gene>
    <name evidence="1" type="ORF">HELGO_WM45822</name>
</gene>
<accession>A0A6S6U501</accession>
<proteinExistence type="predicted"/>
<sequence length="169" mass="18275">MIKQVSVIGPNKSACTDEIYSLGIQLGQALAQRDLTIITGGMEGFMEAVFKGAHRYENYRKGSTIGILPFLEKERANPYCDVIIPSGIGFARNQLVVSAGDLLIAVGGGAGTLSEIAFAWQFNKRVICYKGLGGWSEKLAGLDLDNRKSNLLLEANSIPAILNILDNER</sequence>
<evidence type="ECO:0000313" key="1">
    <source>
        <dbReference type="EMBL" id="CAA6821779.1"/>
    </source>
</evidence>
<reference evidence="1" key="1">
    <citation type="submission" date="2020-01" db="EMBL/GenBank/DDBJ databases">
        <authorList>
            <person name="Meier V. D."/>
            <person name="Meier V D."/>
        </authorList>
    </citation>
    <scope>NUCLEOTIDE SEQUENCE</scope>
    <source>
        <strain evidence="1">HLG_WM_MAG_10</strain>
    </source>
</reference>
<dbReference type="EMBL" id="CACVAQ010000302">
    <property type="protein sequence ID" value="CAA6821779.1"/>
    <property type="molecule type" value="Genomic_DNA"/>
</dbReference>
<name>A0A6S6U501_9BACT</name>
<dbReference type="AlphaFoldDB" id="A0A6S6U501"/>
<dbReference type="PANTHER" id="PTHR43393">
    <property type="entry name" value="CYTOKININ RIBOSIDE 5'-MONOPHOSPHATE PHOSPHORIBOHYDROLASE"/>
    <property type="match status" value="1"/>
</dbReference>
<dbReference type="NCBIfam" id="TIGR00725">
    <property type="entry name" value="TIGR00725 family protein"/>
    <property type="match status" value="1"/>
</dbReference>
<dbReference type="InterPro" id="IPR041164">
    <property type="entry name" value="LDcluster4"/>
</dbReference>
<protein>
    <recommendedName>
        <fullName evidence="2">TIGR00725 family protein</fullName>
    </recommendedName>
</protein>